<keyword evidence="1" id="KW-0472">Membrane</keyword>
<proteinExistence type="predicted"/>
<evidence type="ECO:0000313" key="3">
    <source>
        <dbReference type="Proteomes" id="UP000296862"/>
    </source>
</evidence>
<evidence type="ECO:0000256" key="1">
    <source>
        <dbReference type="SAM" id="Phobius"/>
    </source>
</evidence>
<evidence type="ECO:0000313" key="2">
    <source>
        <dbReference type="EMBL" id="QBZ99083.1"/>
    </source>
</evidence>
<accession>A0A4P7PY75</accession>
<dbReference type="Proteomes" id="UP000296862">
    <property type="component" value="Chromosome"/>
</dbReference>
<dbReference type="KEGG" id="fsn:GS03_02605"/>
<sequence>MKLLKIDNKNMLTTADKTTNVIIKILLACSVVLVGCELYILLKL</sequence>
<feature type="transmembrane region" description="Helical" evidence="1">
    <location>
        <begin position="21"/>
        <end position="42"/>
    </location>
</feature>
<dbReference type="AlphaFoldDB" id="A0A4P7PY75"/>
<evidence type="ECO:0008006" key="4">
    <source>
        <dbReference type="Google" id="ProtNLM"/>
    </source>
</evidence>
<keyword evidence="1" id="KW-1133">Transmembrane helix</keyword>
<name>A0A4P7PY75_9FLAO</name>
<dbReference type="EMBL" id="CP038810">
    <property type="protein sequence ID" value="QBZ99083.1"/>
    <property type="molecule type" value="Genomic_DNA"/>
</dbReference>
<organism evidence="2 3">
    <name type="scientific">Flavobacterium sangjuense</name>
    <dbReference type="NCBI Taxonomy" id="2518177"/>
    <lineage>
        <taxon>Bacteria</taxon>
        <taxon>Pseudomonadati</taxon>
        <taxon>Bacteroidota</taxon>
        <taxon>Flavobacteriia</taxon>
        <taxon>Flavobacteriales</taxon>
        <taxon>Flavobacteriaceae</taxon>
        <taxon>Flavobacterium</taxon>
    </lineage>
</organism>
<keyword evidence="3" id="KW-1185">Reference proteome</keyword>
<gene>
    <name evidence="2" type="ORF">GS03_02605</name>
</gene>
<reference evidence="2 3" key="1">
    <citation type="submission" date="2019-04" db="EMBL/GenBank/DDBJ databases">
        <title>Flavobacterium sp. GS03.</title>
        <authorList>
            <person name="Kim H."/>
        </authorList>
    </citation>
    <scope>NUCLEOTIDE SEQUENCE [LARGE SCALE GENOMIC DNA]</scope>
    <source>
        <strain evidence="2 3">GS03</strain>
    </source>
</reference>
<keyword evidence="1" id="KW-0812">Transmembrane</keyword>
<protein>
    <recommendedName>
        <fullName evidence="4">Lipoprotein</fullName>
    </recommendedName>
</protein>